<gene>
    <name evidence="3" type="ORF">EDD66_110121</name>
</gene>
<evidence type="ECO:0000313" key="3">
    <source>
        <dbReference type="EMBL" id="ROR25764.1"/>
    </source>
</evidence>
<sequence>MNKFLKRIAVFLCFMLIAPTLLNCIPSVHSLSQVEAAAKAKLYASKGTIGISSTPEYLYVENKKDNAKYTYTSKNKKVATVDKYGKLTGVSKGKTDIVVKETYKGKTTTVGTYKLNVALSKLFTKKMDVTAFNSATVPIDYYNYKAKYSFTPKDKSILTVDKKGYLVGLKEGSTTVTVTETYKKAKRSLGSVTVNVKMPAISKNSKSIDIGVNSTNYPLSVIDVDYLAWGLKVSYESADSNIVSVADVTSEWGDVETVIKGVAVGTTELTLFGEYNGQKFEIGKVNVTVKEIPVTQFKFDPSYVDEELGYFTKTYYLGEDEYSYSLKDYLIINPENTTTPVTFSSSNESVAKVDNNGKVTTISKGTAMITATCGSFSDKMEITVENYDEW</sequence>
<dbReference type="Pfam" id="PF02368">
    <property type="entry name" value="Big_2"/>
    <property type="match status" value="2"/>
</dbReference>
<proteinExistence type="predicted"/>
<keyword evidence="4" id="KW-1185">Reference proteome</keyword>
<dbReference type="Gene3D" id="2.60.40.1080">
    <property type="match status" value="3"/>
</dbReference>
<dbReference type="SUPFAM" id="SSF49373">
    <property type="entry name" value="Invasin/intimin cell-adhesion fragments"/>
    <property type="match status" value="3"/>
</dbReference>
<name>A0A3N1XGC5_9FIRM</name>
<evidence type="ECO:0000256" key="1">
    <source>
        <dbReference type="SAM" id="SignalP"/>
    </source>
</evidence>
<feature type="domain" description="BIG2" evidence="2">
    <location>
        <begin position="118"/>
        <end position="190"/>
    </location>
</feature>
<dbReference type="InterPro" id="IPR003343">
    <property type="entry name" value="Big_2"/>
</dbReference>
<dbReference type="EMBL" id="RJVG01000010">
    <property type="protein sequence ID" value="ROR25764.1"/>
    <property type="molecule type" value="Genomic_DNA"/>
</dbReference>
<feature type="domain" description="BIG2" evidence="2">
    <location>
        <begin position="36"/>
        <end position="113"/>
    </location>
</feature>
<organism evidence="3 4">
    <name type="scientific">Mobilisporobacter senegalensis</name>
    <dbReference type="NCBI Taxonomy" id="1329262"/>
    <lineage>
        <taxon>Bacteria</taxon>
        <taxon>Bacillati</taxon>
        <taxon>Bacillota</taxon>
        <taxon>Clostridia</taxon>
        <taxon>Lachnospirales</taxon>
        <taxon>Lachnospiraceae</taxon>
        <taxon>Mobilisporobacter</taxon>
    </lineage>
</organism>
<dbReference type="OrthoDB" id="9783944at2"/>
<dbReference type="InterPro" id="IPR008964">
    <property type="entry name" value="Invasin/intimin_cell_adhesion"/>
</dbReference>
<evidence type="ECO:0000313" key="4">
    <source>
        <dbReference type="Proteomes" id="UP000273083"/>
    </source>
</evidence>
<keyword evidence="1" id="KW-0732">Signal</keyword>
<feature type="chain" id="PRO_5039259269" evidence="1">
    <location>
        <begin position="24"/>
        <end position="390"/>
    </location>
</feature>
<evidence type="ECO:0000259" key="2">
    <source>
        <dbReference type="SMART" id="SM00635"/>
    </source>
</evidence>
<feature type="signal peptide" evidence="1">
    <location>
        <begin position="1"/>
        <end position="23"/>
    </location>
</feature>
<comment type="caution">
    <text evidence="3">The sequence shown here is derived from an EMBL/GenBank/DDBJ whole genome shotgun (WGS) entry which is preliminary data.</text>
</comment>
<dbReference type="SMART" id="SM00635">
    <property type="entry name" value="BID_2"/>
    <property type="match status" value="3"/>
</dbReference>
<dbReference type="RefSeq" id="WP_123610369.1">
    <property type="nucleotide sequence ID" value="NZ_RJVG01000010.1"/>
</dbReference>
<accession>A0A3N1XGC5</accession>
<protein>
    <submittedName>
        <fullName evidence="3">Ig-like protein group 2</fullName>
    </submittedName>
</protein>
<dbReference type="AlphaFoldDB" id="A0A3N1XGC5"/>
<dbReference type="Proteomes" id="UP000273083">
    <property type="component" value="Unassembled WGS sequence"/>
</dbReference>
<reference evidence="3 4" key="1">
    <citation type="submission" date="2018-11" db="EMBL/GenBank/DDBJ databases">
        <title>Genomic Encyclopedia of Type Strains, Phase IV (KMG-IV): sequencing the most valuable type-strain genomes for metagenomic binning, comparative biology and taxonomic classification.</title>
        <authorList>
            <person name="Goeker M."/>
        </authorList>
    </citation>
    <scope>NUCLEOTIDE SEQUENCE [LARGE SCALE GENOMIC DNA]</scope>
    <source>
        <strain evidence="3 4">DSM 26537</strain>
    </source>
</reference>
<feature type="domain" description="BIG2" evidence="2">
    <location>
        <begin position="293"/>
        <end position="383"/>
    </location>
</feature>